<dbReference type="PANTHER" id="PTHR31258">
    <property type="entry name" value="KERATINOCYTE-ASSOCIATED PROTEIN 3"/>
    <property type="match status" value="1"/>
</dbReference>
<keyword evidence="8" id="KW-1185">Reference proteome</keyword>
<keyword evidence="3 6" id="KW-0812">Transmembrane</keyword>
<dbReference type="Proteomes" id="UP000261540">
    <property type="component" value="Unplaced"/>
</dbReference>
<reference evidence="7" key="2">
    <citation type="submission" date="2025-09" db="UniProtKB">
        <authorList>
            <consortium name="Ensembl"/>
        </authorList>
    </citation>
    <scope>IDENTIFICATION</scope>
</reference>
<evidence type="ECO:0000256" key="6">
    <source>
        <dbReference type="SAM" id="Phobius"/>
    </source>
</evidence>
<feature type="transmembrane region" description="Helical" evidence="6">
    <location>
        <begin position="68"/>
        <end position="87"/>
    </location>
</feature>
<comment type="similarity">
    <text evidence="2">Belongs to the TMEM54 family.</text>
</comment>
<protein>
    <submittedName>
        <fullName evidence="7">Keratinocyte associated protein 3</fullName>
    </submittedName>
</protein>
<dbReference type="PANTHER" id="PTHR31258:SF1">
    <property type="entry name" value="KERATINOCYTE-ASSOCIATED PROTEIN 3"/>
    <property type="match status" value="1"/>
</dbReference>
<feature type="transmembrane region" description="Helical" evidence="6">
    <location>
        <begin position="99"/>
        <end position="126"/>
    </location>
</feature>
<dbReference type="Pfam" id="PF12304">
    <property type="entry name" value="BCLP"/>
    <property type="match status" value="1"/>
</dbReference>
<dbReference type="AlphaFoldDB" id="A0A3B3TEH4"/>
<dbReference type="GO" id="GO:0016020">
    <property type="term" value="C:membrane"/>
    <property type="evidence" value="ECO:0007669"/>
    <property type="project" value="UniProtKB-SubCell"/>
</dbReference>
<feature type="transmembrane region" description="Helical" evidence="6">
    <location>
        <begin position="27"/>
        <end position="48"/>
    </location>
</feature>
<evidence type="ECO:0000313" key="8">
    <source>
        <dbReference type="Proteomes" id="UP000261540"/>
    </source>
</evidence>
<dbReference type="STRING" id="1676925.ENSPKIP00000041154"/>
<feature type="transmembrane region" description="Helical" evidence="6">
    <location>
        <begin position="168"/>
        <end position="197"/>
    </location>
</feature>
<evidence type="ECO:0000256" key="4">
    <source>
        <dbReference type="ARBA" id="ARBA00022989"/>
    </source>
</evidence>
<organism evidence="7 8">
    <name type="scientific">Paramormyrops kingsleyae</name>
    <dbReference type="NCBI Taxonomy" id="1676925"/>
    <lineage>
        <taxon>Eukaryota</taxon>
        <taxon>Metazoa</taxon>
        <taxon>Chordata</taxon>
        <taxon>Craniata</taxon>
        <taxon>Vertebrata</taxon>
        <taxon>Euteleostomi</taxon>
        <taxon>Actinopterygii</taxon>
        <taxon>Neopterygii</taxon>
        <taxon>Teleostei</taxon>
        <taxon>Osteoglossocephala</taxon>
        <taxon>Osteoglossomorpha</taxon>
        <taxon>Osteoglossiformes</taxon>
        <taxon>Mormyridae</taxon>
        <taxon>Paramormyrops</taxon>
    </lineage>
</organism>
<accession>A0A3B3TEH4</accession>
<evidence type="ECO:0000256" key="2">
    <source>
        <dbReference type="ARBA" id="ARBA00011030"/>
    </source>
</evidence>
<proteinExistence type="inferred from homology"/>
<evidence type="ECO:0000256" key="1">
    <source>
        <dbReference type="ARBA" id="ARBA00004141"/>
    </source>
</evidence>
<dbReference type="Ensembl" id="ENSPKIT00000022186.1">
    <property type="protein sequence ID" value="ENSPKIP00000041154.1"/>
    <property type="gene ID" value="ENSPKIG00000017819.1"/>
</dbReference>
<comment type="subcellular location">
    <subcellularLocation>
        <location evidence="1">Membrane</location>
        <topology evidence="1">Multi-pass membrane protein</topology>
    </subcellularLocation>
</comment>
<sequence length="239" mass="25689">MLAAERKILTMCAFDQQKGPRRLMRKGIALIIVGHINFILGAIVHGTVLRHISKPSGRITTEYSAANIIAVSSGLLSIATGIIAILVSRNLLNRKLQVGLLVGSFLNTLLSAACTVGILLAIGLTIHGGGHSLMQGCNFTSAPAGARSSIVADCPFDTTRIYDTTLTLWFPCAFLAATEAGISIWCFIIGLTLRGLWPCGHSYMKDQHEVEETVAIRKRKDPECSAQEVLLVGHQPART</sequence>
<evidence type="ECO:0000256" key="5">
    <source>
        <dbReference type="ARBA" id="ARBA00023136"/>
    </source>
</evidence>
<dbReference type="GeneTree" id="ENSGT00390000004700"/>
<name>A0A3B3TEH4_9TELE</name>
<dbReference type="InterPro" id="IPR020977">
    <property type="entry name" value="Beta-casein-like"/>
</dbReference>
<evidence type="ECO:0000256" key="3">
    <source>
        <dbReference type="ARBA" id="ARBA00022692"/>
    </source>
</evidence>
<keyword evidence="5 6" id="KW-0472">Membrane</keyword>
<keyword evidence="4 6" id="KW-1133">Transmembrane helix</keyword>
<evidence type="ECO:0000313" key="7">
    <source>
        <dbReference type="Ensembl" id="ENSPKIP00000041154.1"/>
    </source>
</evidence>
<reference evidence="7" key="1">
    <citation type="submission" date="2025-08" db="UniProtKB">
        <authorList>
            <consortium name="Ensembl"/>
        </authorList>
    </citation>
    <scope>IDENTIFICATION</scope>
</reference>